<gene>
    <name evidence="3" type="primary">LOC108617778</name>
</gene>
<feature type="compositionally biased region" description="Basic residues" evidence="1">
    <location>
        <begin position="147"/>
        <end position="156"/>
    </location>
</feature>
<dbReference type="Proteomes" id="UP000694904">
    <property type="component" value="Chromosome 6"/>
</dbReference>
<feature type="compositionally biased region" description="Basic and acidic residues" evidence="1">
    <location>
        <begin position="13"/>
        <end position="22"/>
    </location>
</feature>
<feature type="compositionally biased region" description="Polar residues" evidence="1">
    <location>
        <begin position="1"/>
        <end position="11"/>
    </location>
</feature>
<name>A0ABM1PP99_DROAR</name>
<keyword evidence="2" id="KW-1185">Reference proteome</keyword>
<feature type="compositionally biased region" description="Polar residues" evidence="1">
    <location>
        <begin position="127"/>
        <end position="146"/>
    </location>
</feature>
<evidence type="ECO:0000256" key="1">
    <source>
        <dbReference type="SAM" id="MobiDB-lite"/>
    </source>
</evidence>
<feature type="region of interest" description="Disordered" evidence="1">
    <location>
        <begin position="80"/>
        <end position="179"/>
    </location>
</feature>
<evidence type="ECO:0000313" key="3">
    <source>
        <dbReference type="RefSeq" id="XP_017869035.1"/>
    </source>
</evidence>
<protein>
    <submittedName>
        <fullName evidence="3">Uncharacterized protein LOC108617778</fullName>
    </submittedName>
</protein>
<dbReference type="RefSeq" id="XP_017869035.1">
    <property type="nucleotide sequence ID" value="XM_018013546.1"/>
</dbReference>
<feature type="region of interest" description="Disordered" evidence="1">
    <location>
        <begin position="1"/>
        <end position="40"/>
    </location>
</feature>
<feature type="compositionally biased region" description="Basic residues" evidence="1">
    <location>
        <begin position="92"/>
        <end position="105"/>
    </location>
</feature>
<sequence length="270" mass="30364">MANTKLKSIQVKQRAELTDRPKSKTKTKIKTKTKTKGKMIRSKVSFKAADIKQTKSKVNSKLRPQTLNLKLKRRSLLMRKAMQPLLPPQGKSKQKAKLGVGKRKQPKEPSSTNATIVIVKNSEHRTNQLLSSAQKRRPSSANNQHLPKQKTSHQKPTRISAGADGGYNKGQQSKVPRRQPILVPPPQSLLPHLGSGVQKEAYGAFGYKGAPPPRPIQKNEELVVPLSSRLPIIDFISTDEFERLRSFKMKHKKRFPVDGKPNDKLKPKNF</sequence>
<dbReference type="GeneID" id="108617778"/>
<reference evidence="2" key="2">
    <citation type="journal article" date="2016" name="G3 (Bethesda)">
        <title>Genome Evolution in Three Species of Cactophilic Drosophila.</title>
        <authorList>
            <person name="Sanchez-Flores A."/>
            <person name="Penazola F."/>
            <person name="Carpinteyro-Ponce J."/>
            <person name="Nazario-Yepiz N."/>
            <person name="Abreu-Goodger C."/>
            <person name="Machado C.A."/>
            <person name="Markow T.A."/>
        </authorList>
    </citation>
    <scope>NUCLEOTIDE SEQUENCE [LARGE SCALE GENOMIC DNA]</scope>
</reference>
<reference evidence="2" key="1">
    <citation type="journal article" date="1997" name="Nucleic Acids Res.">
        <title>tRNAscan-SE: a program for improved detection of transfer RNA genes in genomic sequence.</title>
        <authorList>
            <person name="Lowe T.M."/>
            <person name="Eddy S.R."/>
        </authorList>
    </citation>
    <scope>NUCLEOTIDE SEQUENCE [LARGE SCALE GENOMIC DNA]</scope>
</reference>
<accession>A0ABM1PP99</accession>
<proteinExistence type="predicted"/>
<evidence type="ECO:0000313" key="2">
    <source>
        <dbReference type="Proteomes" id="UP000694904"/>
    </source>
</evidence>
<reference evidence="3" key="3">
    <citation type="submission" date="2025-08" db="UniProtKB">
        <authorList>
            <consortium name="RefSeq"/>
        </authorList>
    </citation>
    <scope>IDENTIFICATION</scope>
    <source>
        <tissue evidence="3">Whole organism</tissue>
    </source>
</reference>
<organism evidence="2 3">
    <name type="scientific">Drosophila arizonae</name>
    <name type="common">Fruit fly</name>
    <dbReference type="NCBI Taxonomy" id="7263"/>
    <lineage>
        <taxon>Eukaryota</taxon>
        <taxon>Metazoa</taxon>
        <taxon>Ecdysozoa</taxon>
        <taxon>Arthropoda</taxon>
        <taxon>Hexapoda</taxon>
        <taxon>Insecta</taxon>
        <taxon>Pterygota</taxon>
        <taxon>Neoptera</taxon>
        <taxon>Endopterygota</taxon>
        <taxon>Diptera</taxon>
        <taxon>Brachycera</taxon>
        <taxon>Muscomorpha</taxon>
        <taxon>Ephydroidea</taxon>
        <taxon>Drosophilidae</taxon>
        <taxon>Drosophila</taxon>
    </lineage>
</organism>
<feature type="compositionally biased region" description="Basic residues" evidence="1">
    <location>
        <begin position="23"/>
        <end position="40"/>
    </location>
</feature>